<proteinExistence type="predicted"/>
<dbReference type="Gramene" id="Pp3c12_5730V3.1">
    <property type="protein sequence ID" value="Pp3c12_5730V3.1"/>
    <property type="gene ID" value="Pp3c12_5730"/>
</dbReference>
<reference evidence="2" key="3">
    <citation type="submission" date="2020-12" db="UniProtKB">
        <authorList>
            <consortium name="EnsemblPlants"/>
        </authorList>
    </citation>
    <scope>IDENTIFICATION</scope>
</reference>
<reference evidence="1 3" key="2">
    <citation type="journal article" date="2018" name="Plant J.">
        <title>The Physcomitrella patens chromosome-scale assembly reveals moss genome structure and evolution.</title>
        <authorList>
            <person name="Lang D."/>
            <person name="Ullrich K.K."/>
            <person name="Murat F."/>
            <person name="Fuchs J."/>
            <person name="Jenkins J."/>
            <person name="Haas F.B."/>
            <person name="Piednoel M."/>
            <person name="Gundlach H."/>
            <person name="Van Bel M."/>
            <person name="Meyberg R."/>
            <person name="Vives C."/>
            <person name="Morata J."/>
            <person name="Symeonidi A."/>
            <person name="Hiss M."/>
            <person name="Muchero W."/>
            <person name="Kamisugi Y."/>
            <person name="Saleh O."/>
            <person name="Blanc G."/>
            <person name="Decker E.L."/>
            <person name="van Gessel N."/>
            <person name="Grimwood J."/>
            <person name="Hayes R.D."/>
            <person name="Graham S.W."/>
            <person name="Gunter L.E."/>
            <person name="McDaniel S.F."/>
            <person name="Hoernstein S.N.W."/>
            <person name="Larsson A."/>
            <person name="Li F.W."/>
            <person name="Perroud P.F."/>
            <person name="Phillips J."/>
            <person name="Ranjan P."/>
            <person name="Rokshar D.S."/>
            <person name="Rothfels C.J."/>
            <person name="Schneider L."/>
            <person name="Shu S."/>
            <person name="Stevenson D.W."/>
            <person name="Thummler F."/>
            <person name="Tillich M."/>
            <person name="Villarreal Aguilar J.C."/>
            <person name="Widiez T."/>
            <person name="Wong G.K."/>
            <person name="Wymore A."/>
            <person name="Zhang Y."/>
            <person name="Zimmer A.D."/>
            <person name="Quatrano R.S."/>
            <person name="Mayer K.F.X."/>
            <person name="Goodstein D."/>
            <person name="Casacuberta J.M."/>
            <person name="Vandepoele K."/>
            <person name="Reski R."/>
            <person name="Cuming A.C."/>
            <person name="Tuskan G.A."/>
            <person name="Maumus F."/>
            <person name="Salse J."/>
            <person name="Schmutz J."/>
            <person name="Rensing S.A."/>
        </authorList>
    </citation>
    <scope>NUCLEOTIDE SEQUENCE [LARGE SCALE GENOMIC DNA]</scope>
    <source>
        <strain evidence="2 3">cv. Gransden 2004</strain>
    </source>
</reference>
<dbReference type="InParanoid" id="A0A2K1JPZ7"/>
<reference evidence="1 3" key="1">
    <citation type="journal article" date="2008" name="Science">
        <title>The Physcomitrella genome reveals evolutionary insights into the conquest of land by plants.</title>
        <authorList>
            <person name="Rensing S."/>
            <person name="Lang D."/>
            <person name="Zimmer A."/>
            <person name="Terry A."/>
            <person name="Salamov A."/>
            <person name="Shapiro H."/>
            <person name="Nishiyama T."/>
            <person name="Perroud P.-F."/>
            <person name="Lindquist E."/>
            <person name="Kamisugi Y."/>
            <person name="Tanahashi T."/>
            <person name="Sakakibara K."/>
            <person name="Fujita T."/>
            <person name="Oishi K."/>
            <person name="Shin-I T."/>
            <person name="Kuroki Y."/>
            <person name="Toyoda A."/>
            <person name="Suzuki Y."/>
            <person name="Hashimoto A."/>
            <person name="Yamaguchi K."/>
            <person name="Sugano A."/>
            <person name="Kohara Y."/>
            <person name="Fujiyama A."/>
            <person name="Anterola A."/>
            <person name="Aoki S."/>
            <person name="Ashton N."/>
            <person name="Barbazuk W.B."/>
            <person name="Barker E."/>
            <person name="Bennetzen J."/>
            <person name="Bezanilla M."/>
            <person name="Blankenship R."/>
            <person name="Cho S.H."/>
            <person name="Dutcher S."/>
            <person name="Estelle M."/>
            <person name="Fawcett J.A."/>
            <person name="Gundlach H."/>
            <person name="Hanada K."/>
            <person name="Heyl A."/>
            <person name="Hicks K.A."/>
            <person name="Hugh J."/>
            <person name="Lohr M."/>
            <person name="Mayer K."/>
            <person name="Melkozernov A."/>
            <person name="Murata T."/>
            <person name="Nelson D."/>
            <person name="Pils B."/>
            <person name="Prigge M."/>
            <person name="Reiss B."/>
            <person name="Renner T."/>
            <person name="Rombauts S."/>
            <person name="Rushton P."/>
            <person name="Sanderfoot A."/>
            <person name="Schween G."/>
            <person name="Shiu S.-H."/>
            <person name="Stueber K."/>
            <person name="Theodoulou F.L."/>
            <person name="Tu H."/>
            <person name="Van de Peer Y."/>
            <person name="Verrier P.J."/>
            <person name="Waters E."/>
            <person name="Wood A."/>
            <person name="Yang L."/>
            <person name="Cove D."/>
            <person name="Cuming A."/>
            <person name="Hasebe M."/>
            <person name="Lucas S."/>
            <person name="Mishler D.B."/>
            <person name="Reski R."/>
            <person name="Grigoriev I."/>
            <person name="Quatrano R.S."/>
            <person name="Boore J.L."/>
        </authorList>
    </citation>
    <scope>NUCLEOTIDE SEQUENCE [LARGE SCALE GENOMIC DNA]</scope>
    <source>
        <strain evidence="2 3">cv. Gransden 2004</strain>
    </source>
</reference>
<evidence type="ECO:0000313" key="3">
    <source>
        <dbReference type="Proteomes" id="UP000006727"/>
    </source>
</evidence>
<gene>
    <name evidence="1" type="ORF">PHYPA_015867</name>
</gene>
<accession>A0A2K1JPZ7</accession>
<dbReference type="AlphaFoldDB" id="A0A2K1JPZ7"/>
<evidence type="ECO:0000313" key="2">
    <source>
        <dbReference type="EnsemblPlants" id="Pp3c12_5730V3.1"/>
    </source>
</evidence>
<keyword evidence="3" id="KW-1185">Reference proteome</keyword>
<dbReference type="EMBL" id="ABEU02000012">
    <property type="protein sequence ID" value="PNR43486.1"/>
    <property type="molecule type" value="Genomic_DNA"/>
</dbReference>
<sequence>MVFYLYNLVGRVKGLFWKKVSFGVKIPTS</sequence>
<name>A0A2K1JPZ7_PHYPA</name>
<organism evidence="1">
    <name type="scientific">Physcomitrium patens</name>
    <name type="common">Spreading-leaved earth moss</name>
    <name type="synonym">Physcomitrella patens</name>
    <dbReference type="NCBI Taxonomy" id="3218"/>
    <lineage>
        <taxon>Eukaryota</taxon>
        <taxon>Viridiplantae</taxon>
        <taxon>Streptophyta</taxon>
        <taxon>Embryophyta</taxon>
        <taxon>Bryophyta</taxon>
        <taxon>Bryophytina</taxon>
        <taxon>Bryopsida</taxon>
        <taxon>Funariidae</taxon>
        <taxon>Funariales</taxon>
        <taxon>Funariaceae</taxon>
        <taxon>Physcomitrium</taxon>
    </lineage>
</organism>
<dbReference type="Proteomes" id="UP000006727">
    <property type="component" value="Chromosome 12"/>
</dbReference>
<dbReference type="EnsemblPlants" id="Pp3c12_5730V3.1">
    <property type="protein sequence ID" value="Pp3c12_5730V3.1"/>
    <property type="gene ID" value="Pp3c12_5730"/>
</dbReference>
<evidence type="ECO:0000313" key="1">
    <source>
        <dbReference type="EMBL" id="PNR43486.1"/>
    </source>
</evidence>
<protein>
    <submittedName>
        <fullName evidence="1 2">Uncharacterized protein</fullName>
    </submittedName>
</protein>